<evidence type="ECO:0000256" key="1">
    <source>
        <dbReference type="SAM" id="MobiDB-lite"/>
    </source>
</evidence>
<sequence>MLALPPLPRVVHLPPSPSSPPPSGRIPQPSRLELPASNTPPGAYAHPPTRPIDPSNTVEPVPSAPPPAYAPSQECRSSRIYDFGDFDGSNTTDVERAAPPPPYTASQTRRHSLGPLYAHEQLGARRPSEEAAEAARYESMSIYLRAAKRKRMCAAFALAVIIVIGIILIGNFIARLGTDSSLTSPAHMASR</sequence>
<dbReference type="Proteomes" id="UP000024837">
    <property type="component" value="Unassembled WGS sequence"/>
</dbReference>
<name>W7HWJ8_9PEZI</name>
<dbReference type="OrthoDB" id="5308774at2759"/>
<accession>W7HWJ8</accession>
<feature type="transmembrane region" description="Helical" evidence="2">
    <location>
        <begin position="153"/>
        <end position="174"/>
    </location>
</feature>
<dbReference type="HOGENOM" id="CLU_1539988_0_0_1"/>
<reference evidence="3 4" key="1">
    <citation type="submission" date="2013-05" db="EMBL/GenBank/DDBJ databases">
        <title>Drechslerella stenobrocha genome reveals carnivorous origination and mechanical trapping mechanism of predatory fungi.</title>
        <authorList>
            <person name="Liu X."/>
            <person name="Zhang W."/>
            <person name="Liu K."/>
        </authorList>
    </citation>
    <scope>NUCLEOTIDE SEQUENCE [LARGE SCALE GENOMIC DNA]</scope>
    <source>
        <strain evidence="3 4">248</strain>
    </source>
</reference>
<evidence type="ECO:0000256" key="2">
    <source>
        <dbReference type="SAM" id="Phobius"/>
    </source>
</evidence>
<keyword evidence="4" id="KW-1185">Reference proteome</keyword>
<feature type="region of interest" description="Disordered" evidence="1">
    <location>
        <begin position="1"/>
        <end position="110"/>
    </location>
</feature>
<keyword evidence="2" id="KW-0472">Membrane</keyword>
<protein>
    <submittedName>
        <fullName evidence="3">Uncharacterized protein</fullName>
    </submittedName>
</protein>
<gene>
    <name evidence="3" type="ORF">DRE_01129</name>
</gene>
<organism evidence="3 4">
    <name type="scientific">Drechslerella stenobrocha 248</name>
    <dbReference type="NCBI Taxonomy" id="1043628"/>
    <lineage>
        <taxon>Eukaryota</taxon>
        <taxon>Fungi</taxon>
        <taxon>Dikarya</taxon>
        <taxon>Ascomycota</taxon>
        <taxon>Pezizomycotina</taxon>
        <taxon>Orbiliomycetes</taxon>
        <taxon>Orbiliales</taxon>
        <taxon>Orbiliaceae</taxon>
        <taxon>Drechslerella</taxon>
    </lineage>
</organism>
<feature type="compositionally biased region" description="Pro residues" evidence="1">
    <location>
        <begin position="1"/>
        <end position="24"/>
    </location>
</feature>
<dbReference type="AlphaFoldDB" id="W7HWJ8"/>
<keyword evidence="2" id="KW-0812">Transmembrane</keyword>
<dbReference type="EMBL" id="KI966443">
    <property type="protein sequence ID" value="EWC44303.1"/>
    <property type="molecule type" value="Genomic_DNA"/>
</dbReference>
<keyword evidence="2" id="KW-1133">Transmembrane helix</keyword>
<evidence type="ECO:0000313" key="4">
    <source>
        <dbReference type="Proteomes" id="UP000024837"/>
    </source>
</evidence>
<proteinExistence type="predicted"/>
<evidence type="ECO:0000313" key="3">
    <source>
        <dbReference type="EMBL" id="EWC44303.1"/>
    </source>
</evidence>